<keyword evidence="8 13" id="KW-1133">Transmembrane helix</keyword>
<dbReference type="InterPro" id="IPR013130">
    <property type="entry name" value="Fe3_Rdtase_TM_dom"/>
</dbReference>
<evidence type="ECO:0000313" key="16">
    <source>
        <dbReference type="Proteomes" id="UP000054097"/>
    </source>
</evidence>
<evidence type="ECO:0000256" key="8">
    <source>
        <dbReference type="ARBA" id="ARBA00022989"/>
    </source>
</evidence>
<accession>A0A0C3AFA8</accession>
<dbReference type="AlphaFoldDB" id="A0A0C3AFA8"/>
<sequence>MHGHGGFEMNGHYVPTMEELTEYQSTRDPYAGSPKYGLYTIYFCGVTIGIFFLVHWFKAALFWSKMRSGSQISPLKSRIIATARLLTYPRLPYSSARVLNYVWAIGPLGPNIILFIGLLFVSMYCWVNSYYYRLPFYGSPAIALRSEWIATALMPFVFVLGAKRNLISWITGVSHDKLQLFHQGAAFMIVYMSLVHTIGMIVQSLMEIPFSETYASSYIWWSGFAALGSLLWLYIGSLPFIRKRLYEGFYFLHIAASIMFVGFLYFHGTGLLVTDAYMQATIALFGFGIAARIVMMFISNVLFRHRAQISLQGGSVRVTIPTNMKWSPGMHIFVRFLHIRPFESHPFTIASLPTSKEGEQNEIVFVIRPETGFTRVLADVAVNTASDRKFPIILDGPYGEKGHNTLRAYNHVLLLAGGTGITFIAPLFADLVRAMQQKDGPCTKIDLVWAVKSRGKDKVSRASSC</sequence>
<dbReference type="Pfam" id="PF01794">
    <property type="entry name" value="Ferric_reduct"/>
    <property type="match status" value="1"/>
</dbReference>
<feature type="transmembrane region" description="Helical" evidence="13">
    <location>
        <begin position="36"/>
        <end position="57"/>
    </location>
</feature>
<dbReference type="PANTHER" id="PTHR32361">
    <property type="entry name" value="FERRIC/CUPRIC REDUCTASE TRANSMEMBRANE COMPONENT"/>
    <property type="match status" value="1"/>
</dbReference>
<comment type="catalytic activity">
    <reaction evidence="12">
        <text>2 a Fe(II)-siderophore + NADP(+) + H(+) = 2 a Fe(III)-siderophore + NADPH</text>
        <dbReference type="Rhea" id="RHEA:28795"/>
        <dbReference type="Rhea" id="RHEA-COMP:11342"/>
        <dbReference type="Rhea" id="RHEA-COMP:11344"/>
        <dbReference type="ChEBI" id="CHEBI:15378"/>
        <dbReference type="ChEBI" id="CHEBI:29033"/>
        <dbReference type="ChEBI" id="CHEBI:29034"/>
        <dbReference type="ChEBI" id="CHEBI:57783"/>
        <dbReference type="ChEBI" id="CHEBI:58349"/>
        <dbReference type="EC" id="1.16.1.9"/>
    </reaction>
</comment>
<dbReference type="InterPro" id="IPR017938">
    <property type="entry name" value="Riboflavin_synthase-like_b-brl"/>
</dbReference>
<dbReference type="Pfam" id="PF08022">
    <property type="entry name" value="FAD_binding_8"/>
    <property type="match status" value="1"/>
</dbReference>
<dbReference type="Pfam" id="PF08030">
    <property type="entry name" value="NAD_binding_6"/>
    <property type="match status" value="1"/>
</dbReference>
<comment type="similarity">
    <text evidence="2">Belongs to the ferric reductase (FRE) family.</text>
</comment>
<feature type="transmembrane region" description="Helical" evidence="13">
    <location>
        <begin position="218"/>
        <end position="236"/>
    </location>
</feature>
<dbReference type="PROSITE" id="PS51384">
    <property type="entry name" value="FAD_FR"/>
    <property type="match status" value="1"/>
</dbReference>
<dbReference type="SFLD" id="SFLDS00052">
    <property type="entry name" value="Ferric_Reductase_Domain"/>
    <property type="match status" value="1"/>
</dbReference>
<dbReference type="InterPro" id="IPR017927">
    <property type="entry name" value="FAD-bd_FR_type"/>
</dbReference>
<name>A0A0C3AFA8_SERVB</name>
<dbReference type="SUPFAM" id="SSF63380">
    <property type="entry name" value="Riboflavin synthase domain-like"/>
    <property type="match status" value="1"/>
</dbReference>
<dbReference type="GO" id="GO:0052851">
    <property type="term" value="F:ferric-chelate reductase (NADPH) activity"/>
    <property type="evidence" value="ECO:0007669"/>
    <property type="project" value="UniProtKB-EC"/>
</dbReference>
<dbReference type="InterPro" id="IPR051410">
    <property type="entry name" value="Ferric/Cupric_Reductase"/>
</dbReference>
<evidence type="ECO:0000256" key="11">
    <source>
        <dbReference type="ARBA" id="ARBA00023136"/>
    </source>
</evidence>
<keyword evidence="6 13" id="KW-0812">Transmembrane</keyword>
<dbReference type="SFLD" id="SFLDG01168">
    <property type="entry name" value="Ferric_reductase_subgroup_(FRE"/>
    <property type="match status" value="1"/>
</dbReference>
<evidence type="ECO:0000256" key="10">
    <source>
        <dbReference type="ARBA" id="ARBA00023065"/>
    </source>
</evidence>
<feature type="transmembrane region" description="Helical" evidence="13">
    <location>
        <begin position="98"/>
        <end position="122"/>
    </location>
</feature>
<reference evidence="16" key="2">
    <citation type="submission" date="2015-01" db="EMBL/GenBank/DDBJ databases">
        <title>Evolutionary Origins and Diversification of the Mycorrhizal Mutualists.</title>
        <authorList>
            <consortium name="DOE Joint Genome Institute"/>
            <consortium name="Mycorrhizal Genomics Consortium"/>
            <person name="Kohler A."/>
            <person name="Kuo A."/>
            <person name="Nagy L.G."/>
            <person name="Floudas D."/>
            <person name="Copeland A."/>
            <person name="Barry K.W."/>
            <person name="Cichocki N."/>
            <person name="Veneault-Fourrey C."/>
            <person name="LaButti K."/>
            <person name="Lindquist E.A."/>
            <person name="Lipzen A."/>
            <person name="Lundell T."/>
            <person name="Morin E."/>
            <person name="Murat C."/>
            <person name="Riley R."/>
            <person name="Ohm R."/>
            <person name="Sun H."/>
            <person name="Tunlid A."/>
            <person name="Henrissat B."/>
            <person name="Grigoriev I.V."/>
            <person name="Hibbett D.S."/>
            <person name="Martin F."/>
        </authorList>
    </citation>
    <scope>NUCLEOTIDE SEQUENCE [LARGE SCALE GENOMIC DNA]</scope>
    <source>
        <strain evidence="16">MAFF 305830</strain>
    </source>
</reference>
<evidence type="ECO:0000256" key="2">
    <source>
        <dbReference type="ARBA" id="ARBA00006278"/>
    </source>
</evidence>
<evidence type="ECO:0000256" key="5">
    <source>
        <dbReference type="ARBA" id="ARBA00022475"/>
    </source>
</evidence>
<evidence type="ECO:0000256" key="12">
    <source>
        <dbReference type="ARBA" id="ARBA00048483"/>
    </source>
</evidence>
<feature type="domain" description="FAD-binding FR-type" evidence="14">
    <location>
        <begin position="295"/>
        <end position="404"/>
    </location>
</feature>
<dbReference type="GO" id="GO:0006879">
    <property type="term" value="P:intracellular iron ion homeostasis"/>
    <property type="evidence" value="ECO:0007669"/>
    <property type="project" value="TreeGrafter"/>
</dbReference>
<keyword evidence="10" id="KW-0406">Ion transport</keyword>
<feature type="transmembrane region" description="Helical" evidence="13">
    <location>
        <begin position="248"/>
        <end position="268"/>
    </location>
</feature>
<feature type="transmembrane region" description="Helical" evidence="13">
    <location>
        <begin position="184"/>
        <end position="206"/>
    </location>
</feature>
<dbReference type="GO" id="GO:0006826">
    <property type="term" value="P:iron ion transport"/>
    <property type="evidence" value="ECO:0007669"/>
    <property type="project" value="UniProtKB-ARBA"/>
</dbReference>
<evidence type="ECO:0000256" key="4">
    <source>
        <dbReference type="ARBA" id="ARBA00022448"/>
    </source>
</evidence>
<dbReference type="EMBL" id="KN824338">
    <property type="protein sequence ID" value="KIM23350.1"/>
    <property type="molecule type" value="Genomic_DNA"/>
</dbReference>
<dbReference type="InterPro" id="IPR039261">
    <property type="entry name" value="FNR_nucleotide-bd"/>
</dbReference>
<gene>
    <name evidence="15" type="ORF">M408DRAFT_77606</name>
</gene>
<keyword evidence="7" id="KW-0249">Electron transport</keyword>
<proteinExistence type="inferred from homology"/>
<dbReference type="SUPFAM" id="SSF52343">
    <property type="entry name" value="Ferredoxin reductase-like, C-terminal NADP-linked domain"/>
    <property type="match status" value="1"/>
</dbReference>
<dbReference type="CDD" id="cd06186">
    <property type="entry name" value="NOX_Duox_like_FAD_NADP"/>
    <property type="match status" value="1"/>
</dbReference>
<evidence type="ECO:0000313" key="15">
    <source>
        <dbReference type="EMBL" id="KIM23350.1"/>
    </source>
</evidence>
<keyword evidence="16" id="KW-1185">Reference proteome</keyword>
<evidence type="ECO:0000256" key="1">
    <source>
        <dbReference type="ARBA" id="ARBA00004651"/>
    </source>
</evidence>
<dbReference type="Proteomes" id="UP000054097">
    <property type="component" value="Unassembled WGS sequence"/>
</dbReference>
<dbReference type="GO" id="GO:0005886">
    <property type="term" value="C:plasma membrane"/>
    <property type="evidence" value="ECO:0007669"/>
    <property type="project" value="UniProtKB-SubCell"/>
</dbReference>
<evidence type="ECO:0000256" key="6">
    <source>
        <dbReference type="ARBA" id="ARBA00022692"/>
    </source>
</evidence>
<dbReference type="InterPro" id="IPR013112">
    <property type="entry name" value="FAD-bd_8"/>
</dbReference>
<dbReference type="InterPro" id="IPR013121">
    <property type="entry name" value="Fe_red_NAD-bd_6"/>
</dbReference>
<feature type="transmembrane region" description="Helical" evidence="13">
    <location>
        <begin position="408"/>
        <end position="429"/>
    </location>
</feature>
<feature type="transmembrane region" description="Helical" evidence="13">
    <location>
        <begin position="280"/>
        <end position="303"/>
    </location>
</feature>
<dbReference type="Gene3D" id="3.40.50.80">
    <property type="entry name" value="Nucleotide-binding domain of ferredoxin-NADP reductase (FNR) module"/>
    <property type="match status" value="1"/>
</dbReference>
<dbReference type="GO" id="GO:0015677">
    <property type="term" value="P:copper ion import"/>
    <property type="evidence" value="ECO:0007669"/>
    <property type="project" value="TreeGrafter"/>
</dbReference>
<evidence type="ECO:0000256" key="13">
    <source>
        <dbReference type="SAM" id="Phobius"/>
    </source>
</evidence>
<keyword evidence="9" id="KW-0560">Oxidoreductase</keyword>
<evidence type="ECO:0000259" key="14">
    <source>
        <dbReference type="PROSITE" id="PS51384"/>
    </source>
</evidence>
<keyword evidence="5" id="KW-1003">Cell membrane</keyword>
<reference evidence="15 16" key="1">
    <citation type="submission" date="2014-04" db="EMBL/GenBank/DDBJ databases">
        <authorList>
            <consortium name="DOE Joint Genome Institute"/>
            <person name="Kuo A."/>
            <person name="Zuccaro A."/>
            <person name="Kohler A."/>
            <person name="Nagy L.G."/>
            <person name="Floudas D."/>
            <person name="Copeland A."/>
            <person name="Barry K.W."/>
            <person name="Cichocki N."/>
            <person name="Veneault-Fourrey C."/>
            <person name="LaButti K."/>
            <person name="Lindquist E.A."/>
            <person name="Lipzen A."/>
            <person name="Lundell T."/>
            <person name="Morin E."/>
            <person name="Murat C."/>
            <person name="Sun H."/>
            <person name="Tunlid A."/>
            <person name="Henrissat B."/>
            <person name="Grigoriev I.V."/>
            <person name="Hibbett D.S."/>
            <person name="Martin F."/>
            <person name="Nordberg H.P."/>
            <person name="Cantor M.N."/>
            <person name="Hua S.X."/>
        </authorList>
    </citation>
    <scope>NUCLEOTIDE SEQUENCE [LARGE SCALE GENOMIC DNA]</scope>
    <source>
        <strain evidence="15 16">MAFF 305830</strain>
    </source>
</reference>
<feature type="transmembrane region" description="Helical" evidence="13">
    <location>
        <begin position="142"/>
        <end position="163"/>
    </location>
</feature>
<dbReference type="HOGENOM" id="CLU_010365_7_2_1"/>
<organism evidence="15 16">
    <name type="scientific">Serendipita vermifera MAFF 305830</name>
    <dbReference type="NCBI Taxonomy" id="933852"/>
    <lineage>
        <taxon>Eukaryota</taxon>
        <taxon>Fungi</taxon>
        <taxon>Dikarya</taxon>
        <taxon>Basidiomycota</taxon>
        <taxon>Agaricomycotina</taxon>
        <taxon>Agaricomycetes</taxon>
        <taxon>Sebacinales</taxon>
        <taxon>Serendipitaceae</taxon>
        <taxon>Serendipita</taxon>
    </lineage>
</organism>
<dbReference type="STRING" id="933852.A0A0C3AFA8"/>
<evidence type="ECO:0000256" key="3">
    <source>
        <dbReference type="ARBA" id="ARBA00012668"/>
    </source>
</evidence>
<dbReference type="PANTHER" id="PTHR32361:SF23">
    <property type="entry name" value="FERRIC-CHELATE REDUCTASE"/>
    <property type="match status" value="1"/>
</dbReference>
<dbReference type="EC" id="1.16.1.9" evidence="3"/>
<comment type="subcellular location">
    <subcellularLocation>
        <location evidence="1">Cell membrane</location>
        <topology evidence="1">Multi-pass membrane protein</topology>
    </subcellularLocation>
</comment>
<keyword evidence="4" id="KW-0813">Transport</keyword>
<protein>
    <recommendedName>
        <fullName evidence="3">ferric-chelate reductase (NADPH)</fullName>
        <ecNumber evidence="3">1.16.1.9</ecNumber>
    </recommendedName>
</protein>
<evidence type="ECO:0000256" key="7">
    <source>
        <dbReference type="ARBA" id="ARBA00022982"/>
    </source>
</evidence>
<evidence type="ECO:0000256" key="9">
    <source>
        <dbReference type="ARBA" id="ARBA00023002"/>
    </source>
</evidence>
<keyword evidence="11 13" id="KW-0472">Membrane</keyword>
<dbReference type="OrthoDB" id="17725at2759"/>